<accession>G2XIG0</accession>
<dbReference type="EMBL" id="DS572723">
    <property type="protein sequence ID" value="EGY19608.1"/>
    <property type="molecule type" value="Genomic_DNA"/>
</dbReference>
<dbReference type="AlphaFoldDB" id="G2XIG0"/>
<protein>
    <submittedName>
        <fullName evidence="2">Uncharacterized protein</fullName>
    </submittedName>
</protein>
<feature type="compositionally biased region" description="Basic and acidic residues" evidence="1">
    <location>
        <begin position="81"/>
        <end position="90"/>
    </location>
</feature>
<dbReference type="Proteomes" id="UP000001611">
    <property type="component" value="Chromosome 1"/>
</dbReference>
<dbReference type="GeneID" id="20711405"/>
<dbReference type="RefSeq" id="XP_009649582.1">
    <property type="nucleotide sequence ID" value="XM_009651287.1"/>
</dbReference>
<dbReference type="KEGG" id="vda:VDAG_09942"/>
<reference evidence="2 3" key="1">
    <citation type="submission" date="2008-03" db="EMBL/GenBank/DDBJ databases">
        <title>The Genome Sequence of Verticillium dahliae VdLs.17.</title>
        <authorList>
            <consortium name="The Broad Institute Genome Sequencing Platform"/>
            <person name="Ma L.-J.J."/>
            <person name="Klosterman S.J."/>
            <person name="Subbarao K."/>
            <person name="Dobinson K."/>
            <person name="Veronese P."/>
            <person name="Kang S."/>
            <person name="Gold S.E."/>
            <person name="Young S."/>
            <person name="Jaffe D."/>
            <person name="Gnerre S."/>
            <person name="Berlin A."/>
            <person name="Heiman D."/>
            <person name="Hepburn T."/>
            <person name="Sykes S."/>
            <person name="Alvarado L."/>
            <person name="Kodira C.D."/>
            <person name="Lander E."/>
            <person name="Galagan J."/>
            <person name="Nusbaum C."/>
            <person name="Birren B."/>
        </authorList>
    </citation>
    <scope>NUCLEOTIDE SEQUENCE [LARGE SCALE GENOMIC DNA]</scope>
    <source>
        <strain evidence="3">VdLs.17 / ATCC MYA-4575 / FGSC 10137</strain>
    </source>
</reference>
<dbReference type="HOGENOM" id="CLU_2225233_0_0_1"/>
<gene>
    <name evidence="2" type="ORF">VDAG_09942</name>
</gene>
<dbReference type="PHI-base" id="PHI:4598"/>
<proteinExistence type="predicted"/>
<name>G2XIG0_VERDV</name>
<organism evidence="2 3">
    <name type="scientific">Verticillium dahliae (strain VdLs.17 / ATCC MYA-4575 / FGSC 10137)</name>
    <name type="common">Verticillium wilt</name>
    <dbReference type="NCBI Taxonomy" id="498257"/>
    <lineage>
        <taxon>Eukaryota</taxon>
        <taxon>Fungi</taxon>
        <taxon>Dikarya</taxon>
        <taxon>Ascomycota</taxon>
        <taxon>Pezizomycotina</taxon>
        <taxon>Sordariomycetes</taxon>
        <taxon>Hypocreomycetidae</taxon>
        <taxon>Glomerellales</taxon>
        <taxon>Plectosphaerellaceae</taxon>
        <taxon>Verticillium</taxon>
    </lineage>
</organism>
<dbReference type="InParanoid" id="G2XIG0"/>
<evidence type="ECO:0000256" key="1">
    <source>
        <dbReference type="SAM" id="MobiDB-lite"/>
    </source>
</evidence>
<evidence type="ECO:0000313" key="3">
    <source>
        <dbReference type="Proteomes" id="UP000001611"/>
    </source>
</evidence>
<evidence type="ECO:0000313" key="2">
    <source>
        <dbReference type="EMBL" id="EGY19608.1"/>
    </source>
</evidence>
<keyword evidence="3" id="KW-1185">Reference proteome</keyword>
<feature type="region of interest" description="Disordered" evidence="1">
    <location>
        <begin position="1"/>
        <end position="24"/>
    </location>
</feature>
<sequence length="106" mass="11497">MQLPGQDCPLARSEAAGLGKGSREEVEGFRQAGAGYVDEEAVLSQDASGWGPSGVDILKETDLLVTGNSAPTDRGWRPFRRKGDGEKGGERVNEKWLWRPRASKIV</sequence>
<feature type="region of interest" description="Disordered" evidence="1">
    <location>
        <begin position="66"/>
        <end position="90"/>
    </location>
</feature>